<proteinExistence type="predicted"/>
<feature type="region of interest" description="Disordered" evidence="5">
    <location>
        <begin position="178"/>
        <end position="198"/>
    </location>
</feature>
<keyword evidence="4" id="KW-0511">Multifunctional enzyme</keyword>
<dbReference type="PROSITE" id="PS50075">
    <property type="entry name" value="CARRIER"/>
    <property type="match status" value="1"/>
</dbReference>
<comment type="caution">
    <text evidence="7">The sequence shown here is derived from an EMBL/GenBank/DDBJ whole genome shotgun (WGS) entry which is preliminary data.</text>
</comment>
<dbReference type="RefSeq" id="WP_136017663.1">
    <property type="nucleotide sequence ID" value="NZ_SRZK01000626.1"/>
</dbReference>
<feature type="non-terminal residue" evidence="7">
    <location>
        <position position="1"/>
    </location>
</feature>
<keyword evidence="1" id="KW-0596">Phosphopantetheine</keyword>
<sequence>TGAPASTGAPAGKTARATGAATAEARRESTAEAAFDDDRTPAVRLAARLAPLDRQARRQTVLDLVIRHAAAVLGHSGAGPVRPERSFSEVGFDSMLAVRFRNALCEATGVAVPPTVVFDHPTPDALATYLDAELSAAPGPPSPLLAELDRLAALLAAVPPGAADTEEVGRRLDGLLRGWDRRTGAPDGTAPPPGPVGDTATVTDTATADELFALLDNDFGNA</sequence>
<evidence type="ECO:0000259" key="6">
    <source>
        <dbReference type="PROSITE" id="PS50075"/>
    </source>
</evidence>
<evidence type="ECO:0000256" key="4">
    <source>
        <dbReference type="ARBA" id="ARBA00023268"/>
    </source>
</evidence>
<dbReference type="Pfam" id="PF00550">
    <property type="entry name" value="PP-binding"/>
    <property type="match status" value="1"/>
</dbReference>
<accession>A0ABY2P5P4</accession>
<dbReference type="SUPFAM" id="SSF47336">
    <property type="entry name" value="ACP-like"/>
    <property type="match status" value="1"/>
</dbReference>
<evidence type="ECO:0000313" key="7">
    <source>
        <dbReference type="EMBL" id="TGY97402.1"/>
    </source>
</evidence>
<reference evidence="7 8" key="1">
    <citation type="submission" date="2019-04" db="EMBL/GenBank/DDBJ databases">
        <title>Streptomyces rhizosphaericola sp. nov., an actinobacterium isolated from the wheat rhizosphere.</title>
        <authorList>
            <person name="Vargas Hoyos H.A."/>
            <person name="Santos S.N."/>
            <person name="Genuario D.B."/>
            <person name="Melo I.S."/>
            <person name="Da Silva L.J."/>
            <person name="Da Silva F.S.P."/>
            <person name="Zucchi T.D."/>
        </authorList>
    </citation>
    <scope>NUCLEOTIDE SEQUENCE [LARGE SCALE GENOMIC DNA]</scope>
    <source>
        <strain evidence="7 8">1AS2c</strain>
    </source>
</reference>
<dbReference type="PANTHER" id="PTHR43775:SF51">
    <property type="entry name" value="INACTIVE PHENOLPHTHIOCEROL SYNTHESIS POLYKETIDE SYNTHASE TYPE I PKS1-RELATED"/>
    <property type="match status" value="1"/>
</dbReference>
<dbReference type="InterPro" id="IPR036736">
    <property type="entry name" value="ACP-like_sf"/>
</dbReference>
<dbReference type="InterPro" id="IPR009081">
    <property type="entry name" value="PP-bd_ACP"/>
</dbReference>
<feature type="compositionally biased region" description="Low complexity" evidence="5">
    <location>
        <begin position="1"/>
        <end position="23"/>
    </location>
</feature>
<feature type="compositionally biased region" description="Basic and acidic residues" evidence="5">
    <location>
        <begin position="24"/>
        <end position="36"/>
    </location>
</feature>
<dbReference type="SMART" id="SM00823">
    <property type="entry name" value="PKS_PP"/>
    <property type="match status" value="1"/>
</dbReference>
<evidence type="ECO:0000313" key="8">
    <source>
        <dbReference type="Proteomes" id="UP000306274"/>
    </source>
</evidence>
<dbReference type="EMBL" id="SRZK01000626">
    <property type="protein sequence ID" value="TGY97402.1"/>
    <property type="molecule type" value="Genomic_DNA"/>
</dbReference>
<organism evidence="7 8">
    <name type="scientific">Streptomyces rhizosphaericola</name>
    <dbReference type="NCBI Taxonomy" id="2564098"/>
    <lineage>
        <taxon>Bacteria</taxon>
        <taxon>Bacillati</taxon>
        <taxon>Actinomycetota</taxon>
        <taxon>Actinomycetes</taxon>
        <taxon>Kitasatosporales</taxon>
        <taxon>Streptomycetaceae</taxon>
        <taxon>Streptomyces</taxon>
    </lineage>
</organism>
<dbReference type="PANTHER" id="PTHR43775">
    <property type="entry name" value="FATTY ACID SYNTHASE"/>
    <property type="match status" value="1"/>
</dbReference>
<dbReference type="Proteomes" id="UP000306274">
    <property type="component" value="Unassembled WGS sequence"/>
</dbReference>
<evidence type="ECO:0000256" key="1">
    <source>
        <dbReference type="ARBA" id="ARBA00022450"/>
    </source>
</evidence>
<name>A0ABY2P5P4_9ACTN</name>
<keyword evidence="2" id="KW-0597">Phosphoprotein</keyword>
<keyword evidence="3" id="KW-0808">Transferase</keyword>
<protein>
    <recommendedName>
        <fullName evidence="6">Carrier domain-containing protein</fullName>
    </recommendedName>
</protein>
<dbReference type="InterPro" id="IPR020806">
    <property type="entry name" value="PKS_PP-bd"/>
</dbReference>
<feature type="region of interest" description="Disordered" evidence="5">
    <location>
        <begin position="1"/>
        <end position="36"/>
    </location>
</feature>
<evidence type="ECO:0000256" key="3">
    <source>
        <dbReference type="ARBA" id="ARBA00022679"/>
    </source>
</evidence>
<gene>
    <name evidence="7" type="ORF">E5Z02_32130</name>
</gene>
<dbReference type="Gene3D" id="1.10.1200.10">
    <property type="entry name" value="ACP-like"/>
    <property type="match status" value="1"/>
</dbReference>
<evidence type="ECO:0000256" key="5">
    <source>
        <dbReference type="SAM" id="MobiDB-lite"/>
    </source>
</evidence>
<dbReference type="SMART" id="SM01294">
    <property type="entry name" value="PKS_PP_betabranch"/>
    <property type="match status" value="1"/>
</dbReference>
<dbReference type="InterPro" id="IPR050091">
    <property type="entry name" value="PKS_NRPS_Biosynth_Enz"/>
</dbReference>
<evidence type="ECO:0000256" key="2">
    <source>
        <dbReference type="ARBA" id="ARBA00022553"/>
    </source>
</evidence>
<keyword evidence="8" id="KW-1185">Reference proteome</keyword>
<feature type="domain" description="Carrier" evidence="6">
    <location>
        <begin position="59"/>
        <end position="134"/>
    </location>
</feature>